<name>A0A5C3KBN4_COPMA</name>
<feature type="compositionally biased region" description="Polar residues" evidence="1">
    <location>
        <begin position="18"/>
        <end position="29"/>
    </location>
</feature>
<evidence type="ECO:0000313" key="3">
    <source>
        <dbReference type="EMBL" id="TFK17262.1"/>
    </source>
</evidence>
<feature type="region of interest" description="Disordered" evidence="1">
    <location>
        <begin position="1016"/>
        <end position="1045"/>
    </location>
</feature>
<dbReference type="EMBL" id="ML210542">
    <property type="protein sequence ID" value="TFK17262.1"/>
    <property type="molecule type" value="Genomic_DNA"/>
</dbReference>
<protein>
    <submittedName>
        <fullName evidence="3">Uncharacterized protein</fullName>
    </submittedName>
</protein>
<feature type="compositionally biased region" description="Low complexity" evidence="1">
    <location>
        <begin position="368"/>
        <end position="395"/>
    </location>
</feature>
<evidence type="ECO:0000256" key="1">
    <source>
        <dbReference type="SAM" id="MobiDB-lite"/>
    </source>
</evidence>
<feature type="compositionally biased region" description="Basic and acidic residues" evidence="1">
    <location>
        <begin position="754"/>
        <end position="764"/>
    </location>
</feature>
<organism evidence="3 4">
    <name type="scientific">Coprinopsis marcescibilis</name>
    <name type="common">Agaric fungus</name>
    <name type="synonym">Psathyrella marcescibilis</name>
    <dbReference type="NCBI Taxonomy" id="230819"/>
    <lineage>
        <taxon>Eukaryota</taxon>
        <taxon>Fungi</taxon>
        <taxon>Dikarya</taxon>
        <taxon>Basidiomycota</taxon>
        <taxon>Agaricomycotina</taxon>
        <taxon>Agaricomycetes</taxon>
        <taxon>Agaricomycetidae</taxon>
        <taxon>Agaricales</taxon>
        <taxon>Agaricineae</taxon>
        <taxon>Psathyrellaceae</taxon>
        <taxon>Coprinopsis</taxon>
    </lineage>
</organism>
<feature type="compositionally biased region" description="Basic and acidic residues" evidence="1">
    <location>
        <begin position="255"/>
        <end position="265"/>
    </location>
</feature>
<evidence type="ECO:0000313" key="4">
    <source>
        <dbReference type="Proteomes" id="UP000307440"/>
    </source>
</evidence>
<sequence length="1112" mass="118819">MSSSPTKSSFRELREQYAGQSQRQSSDLSASADPTVPSFDFPGRMRGRDGETSPKSWTPKQVGEYVRRRYDADDQEEGVDNVEADVERLVKWVNENQIGGRAFLRMASSSAAGKGTGSGSGRQNEVIERKLREASRTLRQSSLRGRIWGFGNGNAHTEEPSTYIRPRSDSESSQSSSTSETQDPLSISQYNNRMRTQSDVVAFNSTGRGGEYYDKPVRRRAGVGRSGHVRGMVASFERSSSEDDGDADGDADADGTGREGRDGRRSVSPTKPTMQRALPRRGRVGDLFGPFDSQPMSGSEPLSVLPPVLPPPPLSGSVRDAGVVQDGTVGGVEDDVHSTVKARGGGEHRQGQYGHEQQFGLHGEHGHQQQFGQRRQQQQFGQHGQQQQQQQQQELQRMWGLNFQRSGDEREDVSQGRPLGQQQFSQFSAPLQPHVQSDSQSQSQSHVPSHVQPHVQPPARWIEPQKSGPVSSGSRLLPVPPTFTGPPRVFDVFDGPGAVGGGGFGGVGVETFGFGGPDAVVRGGTAFGNDAEFGVIGKRSASCSPNKGRGAGIGLEGNGSGGRNGNGSGGGSAPRMLPLPPVPLFHPVPRRGVEGVLGLGGDADVDADAGDGVAVEDPVFTHPEPAAEVLDAGGVKREEEEMSIEELIRREEMCQAGAGAHQFEGENGAKGVKGAKAWEMDVGLGDTVKKVGSGGGGGRKKKSWEVVDSTALVSLDADPVSVSDVDTPEGVGEARSDVGADASPASDASFVNVGRRDRDRERKRSSGQSQGRPSGPRSRAPSPSPPPPPLVTLPRVSVGGVGERSADVEVNVEANANANVNAEVAERWREVGRREEQVARRERDVDVREGVVAADQDVVVREKEGLGLREGVLRGRQGQLEQREKAVLGREDDLAVREARLVGREAELGDREKEVVEREAGVVDREAGLERRRVELEERERVIIGDLEKRQVEVGLREEAVRVREERIGLRERVGEDDVQVELESEQEPAVSYSLGRRLAGYLDLVGAGSLFGPGRPAPSEFQEPNAQTEVKTAKETGRRKTTRGASDVVRLGVGQQIPGYVQVLLGIGMCVVLVRVLLGRRGGAVGVGVGVAALGGVAVRGVRGAGGALAR</sequence>
<feature type="compositionally biased region" description="Low complexity" evidence="1">
    <location>
        <begin position="171"/>
        <end position="183"/>
    </location>
</feature>
<keyword evidence="2" id="KW-0812">Transmembrane</keyword>
<feature type="transmembrane region" description="Helical" evidence="2">
    <location>
        <begin position="1060"/>
        <end position="1079"/>
    </location>
</feature>
<feature type="region of interest" description="Disordered" evidence="1">
    <location>
        <begin position="109"/>
        <end position="133"/>
    </location>
</feature>
<feature type="compositionally biased region" description="Low complexity" evidence="1">
    <location>
        <begin position="766"/>
        <end position="781"/>
    </location>
</feature>
<feature type="compositionally biased region" description="Low complexity" evidence="1">
    <location>
        <begin position="432"/>
        <end position="454"/>
    </location>
</feature>
<proteinExistence type="predicted"/>
<keyword evidence="2" id="KW-0472">Membrane</keyword>
<feature type="region of interest" description="Disordered" evidence="1">
    <location>
        <begin position="430"/>
        <end position="454"/>
    </location>
</feature>
<accession>A0A5C3KBN4</accession>
<feature type="region of interest" description="Disordered" evidence="1">
    <location>
        <begin position="146"/>
        <end position="395"/>
    </location>
</feature>
<feature type="region of interest" description="Disordered" evidence="1">
    <location>
        <begin position="1"/>
        <end position="60"/>
    </location>
</feature>
<dbReference type="OrthoDB" id="2425321at2759"/>
<feature type="region of interest" description="Disordered" evidence="1">
    <location>
        <begin position="552"/>
        <end position="572"/>
    </location>
</feature>
<feature type="compositionally biased region" description="Acidic residues" evidence="1">
    <location>
        <begin position="242"/>
        <end position="253"/>
    </location>
</feature>
<evidence type="ECO:0000256" key="2">
    <source>
        <dbReference type="SAM" id="Phobius"/>
    </source>
</evidence>
<dbReference type="AlphaFoldDB" id="A0A5C3KBN4"/>
<dbReference type="Proteomes" id="UP000307440">
    <property type="component" value="Unassembled WGS sequence"/>
</dbReference>
<keyword evidence="2" id="KW-1133">Transmembrane helix</keyword>
<reference evidence="3 4" key="1">
    <citation type="journal article" date="2019" name="Nat. Ecol. Evol.">
        <title>Megaphylogeny resolves global patterns of mushroom evolution.</title>
        <authorList>
            <person name="Varga T."/>
            <person name="Krizsan K."/>
            <person name="Foldi C."/>
            <person name="Dima B."/>
            <person name="Sanchez-Garcia M."/>
            <person name="Sanchez-Ramirez S."/>
            <person name="Szollosi G.J."/>
            <person name="Szarkandi J.G."/>
            <person name="Papp V."/>
            <person name="Albert L."/>
            <person name="Andreopoulos W."/>
            <person name="Angelini C."/>
            <person name="Antonin V."/>
            <person name="Barry K.W."/>
            <person name="Bougher N.L."/>
            <person name="Buchanan P."/>
            <person name="Buyck B."/>
            <person name="Bense V."/>
            <person name="Catcheside P."/>
            <person name="Chovatia M."/>
            <person name="Cooper J."/>
            <person name="Damon W."/>
            <person name="Desjardin D."/>
            <person name="Finy P."/>
            <person name="Geml J."/>
            <person name="Haridas S."/>
            <person name="Hughes K."/>
            <person name="Justo A."/>
            <person name="Karasinski D."/>
            <person name="Kautmanova I."/>
            <person name="Kiss B."/>
            <person name="Kocsube S."/>
            <person name="Kotiranta H."/>
            <person name="LaButti K.M."/>
            <person name="Lechner B.E."/>
            <person name="Liimatainen K."/>
            <person name="Lipzen A."/>
            <person name="Lukacs Z."/>
            <person name="Mihaltcheva S."/>
            <person name="Morgado L.N."/>
            <person name="Niskanen T."/>
            <person name="Noordeloos M.E."/>
            <person name="Ohm R.A."/>
            <person name="Ortiz-Santana B."/>
            <person name="Ovrebo C."/>
            <person name="Racz N."/>
            <person name="Riley R."/>
            <person name="Savchenko A."/>
            <person name="Shiryaev A."/>
            <person name="Soop K."/>
            <person name="Spirin V."/>
            <person name="Szebenyi C."/>
            <person name="Tomsovsky M."/>
            <person name="Tulloss R.E."/>
            <person name="Uehling J."/>
            <person name="Grigoriev I.V."/>
            <person name="Vagvolgyi C."/>
            <person name="Papp T."/>
            <person name="Martin F.M."/>
            <person name="Miettinen O."/>
            <person name="Hibbett D.S."/>
            <person name="Nagy L.G."/>
        </authorList>
    </citation>
    <scope>NUCLEOTIDE SEQUENCE [LARGE SCALE GENOMIC DNA]</scope>
    <source>
        <strain evidence="3 4">CBS 121175</strain>
    </source>
</reference>
<feature type="compositionally biased region" description="Low complexity" evidence="1">
    <location>
        <begin position="297"/>
        <end position="306"/>
    </location>
</feature>
<feature type="compositionally biased region" description="Polar residues" evidence="1">
    <location>
        <begin position="184"/>
        <end position="206"/>
    </location>
</feature>
<gene>
    <name evidence="3" type="ORF">FA15DRAFT_650463</name>
</gene>
<feature type="non-terminal residue" evidence="3">
    <location>
        <position position="1112"/>
    </location>
</feature>
<feature type="compositionally biased region" description="Pro residues" evidence="1">
    <location>
        <begin position="782"/>
        <end position="791"/>
    </location>
</feature>
<feature type="region of interest" description="Disordered" evidence="1">
    <location>
        <begin position="719"/>
        <end position="796"/>
    </location>
</feature>
<dbReference type="STRING" id="230819.A0A5C3KBN4"/>
<feature type="compositionally biased region" description="Basic and acidic residues" evidence="1">
    <location>
        <begin position="334"/>
        <end position="350"/>
    </location>
</feature>
<keyword evidence="4" id="KW-1185">Reference proteome</keyword>